<name>A0A0B5A2R6_9CAUD</name>
<reference evidence="1 2" key="1">
    <citation type="submission" date="2014-11" db="EMBL/GenBank/DDBJ databases">
        <title>Complete genome sequence of vB_YenM_TG1, a broad host range bacteriophage which infects Yersinia enterocolitica.</title>
        <authorList>
            <person name="Leon-Velarde C.G."/>
            <person name="Kropinski A.M."/>
            <person name="Chen S."/>
            <person name="Griffiths M.W."/>
            <person name="Odumeru J.A."/>
        </authorList>
    </citation>
    <scope>NUCLEOTIDE SEQUENCE [LARGE SCALE GENOMIC DNA]</scope>
</reference>
<proteinExistence type="predicted"/>
<dbReference type="EMBL" id="KP202158">
    <property type="protein sequence ID" value="AJD82059.1"/>
    <property type="molecule type" value="Genomic_DNA"/>
</dbReference>
<accession>A0A0B5A2R6</accession>
<dbReference type="KEGG" id="vg:26627573"/>
<organism evidence="1 2">
    <name type="scientific">Yersinia phage vB_YenM_TG1</name>
    <dbReference type="NCBI Taxonomy" id="1589265"/>
    <lineage>
        <taxon>Viruses</taxon>
        <taxon>Duplodnaviria</taxon>
        <taxon>Heunggongvirae</taxon>
        <taxon>Uroviricota</taxon>
        <taxon>Caudoviricetes</taxon>
        <taxon>Pantevenvirales</taxon>
        <taxon>Straboviridae</taxon>
        <taxon>Tevenvirinae</taxon>
        <taxon>Tegunavirus</taxon>
        <taxon>Tegunavirus yenmtg1</taxon>
    </lineage>
</organism>
<dbReference type="RefSeq" id="YP_009200510.1">
    <property type="nucleotide sequence ID" value="NC_028820.1"/>
</dbReference>
<dbReference type="Proteomes" id="UP000031805">
    <property type="component" value="Segment"/>
</dbReference>
<keyword evidence="2" id="KW-1185">Reference proteome</keyword>
<evidence type="ECO:0000313" key="1">
    <source>
        <dbReference type="EMBL" id="AJD82059.1"/>
    </source>
</evidence>
<sequence>MAELKIGTTVGGAPVWNQGNFQMFPAGDTVLYKTFKIYTEHDKPQAVDNDFVSKATGGDYLKSVNFTEGLTLNDSAGYKVKFGKPISTDPNIIYTASLQIQSPFGLETAAGMPFIIFDPTTEPTTPRLTVMGKVIAGQLWDTNTRVYSPVNPPKPVDVGLGNVTNDAQVKKAGDTMTGPLTAPNFTSANIASRSDHVPQFGQVIAKNTEIDFGAY</sequence>
<gene>
    <name evidence="1" type="ORF">YenMTG1_249</name>
</gene>
<evidence type="ECO:0000313" key="2">
    <source>
        <dbReference type="Proteomes" id="UP000031805"/>
    </source>
</evidence>
<dbReference type="GeneID" id="26627573"/>
<protein>
    <submittedName>
        <fullName evidence="1">Tail connector protein</fullName>
    </submittedName>
</protein>